<name>L1QFW9_9CLOT</name>
<dbReference type="AlphaFoldDB" id="L1QFW9"/>
<gene>
    <name evidence="1" type="ORF">HMPREF0216_01775</name>
</gene>
<keyword evidence="2" id="KW-1185">Reference proteome</keyword>
<dbReference type="STRING" id="545697.HMPREF0216_01775"/>
<protein>
    <submittedName>
        <fullName evidence="1">Uncharacterized protein</fullName>
    </submittedName>
</protein>
<dbReference type="HOGENOM" id="CLU_3041989_0_0_9"/>
<comment type="caution">
    <text evidence="1">The sequence shown here is derived from an EMBL/GenBank/DDBJ whole genome shotgun (WGS) entry which is preliminary data.</text>
</comment>
<proteinExistence type="predicted"/>
<evidence type="ECO:0000313" key="1">
    <source>
        <dbReference type="EMBL" id="EKY26590.1"/>
    </source>
</evidence>
<accession>L1QFW9</accession>
<evidence type="ECO:0000313" key="2">
    <source>
        <dbReference type="Proteomes" id="UP000010420"/>
    </source>
</evidence>
<dbReference type="EMBL" id="AMEZ01000053">
    <property type="protein sequence ID" value="EKY26590.1"/>
    <property type="molecule type" value="Genomic_DNA"/>
</dbReference>
<reference evidence="1 2" key="1">
    <citation type="submission" date="2012-05" db="EMBL/GenBank/DDBJ databases">
        <authorList>
            <person name="Weinstock G."/>
            <person name="Sodergren E."/>
            <person name="Lobos E.A."/>
            <person name="Fulton L."/>
            <person name="Fulton R."/>
            <person name="Courtney L."/>
            <person name="Fronick C."/>
            <person name="O'Laughlin M."/>
            <person name="Godfrey J."/>
            <person name="Wilson R.M."/>
            <person name="Miner T."/>
            <person name="Farmer C."/>
            <person name="Delehaunty K."/>
            <person name="Cordes M."/>
            <person name="Minx P."/>
            <person name="Tomlinson C."/>
            <person name="Chen J."/>
            <person name="Wollam A."/>
            <person name="Pepin K.H."/>
            <person name="Bhonagiri V."/>
            <person name="Zhang X."/>
            <person name="Suruliraj S."/>
            <person name="Warren W."/>
            <person name="Mitreva M."/>
            <person name="Mardis E.R."/>
            <person name="Wilson R.K."/>
        </authorList>
    </citation>
    <scope>NUCLEOTIDE SEQUENCE [LARGE SCALE GENOMIC DNA]</scope>
    <source>
        <strain evidence="1 2">DSM 1785</strain>
    </source>
</reference>
<dbReference type="PATRIC" id="fig|545697.3.peg.1746"/>
<dbReference type="RefSeq" id="WP_005213433.1">
    <property type="nucleotide sequence ID" value="NZ_KB291645.1"/>
</dbReference>
<organism evidence="1 2">
    <name type="scientific">Clostridium celatum DSM 1785</name>
    <dbReference type="NCBI Taxonomy" id="545697"/>
    <lineage>
        <taxon>Bacteria</taxon>
        <taxon>Bacillati</taxon>
        <taxon>Bacillota</taxon>
        <taxon>Clostridia</taxon>
        <taxon>Eubacteriales</taxon>
        <taxon>Clostridiaceae</taxon>
        <taxon>Clostridium</taxon>
    </lineage>
</organism>
<dbReference type="Proteomes" id="UP000010420">
    <property type="component" value="Unassembled WGS sequence"/>
</dbReference>
<sequence length="54" mass="6426">MKALTIAVSFKNNSEEFELYNWINNKSAKAGYIKDLLKKEFEKERAECQRVREN</sequence>